<dbReference type="Pfam" id="PF00782">
    <property type="entry name" value="DSPc"/>
    <property type="match status" value="2"/>
</dbReference>
<feature type="region of interest" description="Disordered" evidence="3">
    <location>
        <begin position="514"/>
        <end position="538"/>
    </location>
</feature>
<feature type="domain" description="Tyrosine-protein phosphatase" evidence="4">
    <location>
        <begin position="97"/>
        <end position="260"/>
    </location>
</feature>
<dbReference type="PROSITE" id="PS50054">
    <property type="entry name" value="TYR_PHOSPHATASE_DUAL"/>
    <property type="match status" value="2"/>
</dbReference>
<sequence length="892" mass="100878">MDLLDSEESCLPDPSVPEPEPEVNLVDIEQSCVPDPSAPGPEPEVDLVDPEESFGPDPSIPEPEPEVTSEHLSLENCIRLNVSKLEDRLRECTLSKTPVTEVWPRVFIGNELHGTRDQLKEMGITHILNAAAPKKDLKFLLGMASEKDLLGTVNTGSRYYRGMNMTYCGLPSFRHWANISKYFLPAAKFIHKALRNPTSKVLIHCTQGLSHSATLFLAYLMICHDMMVEEAIDHVIKVRCIKPYFGHLKHLAFLNADLVLQRNLKLQGGKTDKKMNKWQVKTKGMLYLYRMVTMYITTLPVPSMHMHCAPKHYSLDVVVEYFITSRLFYWYHTMANNRTLRGSPHNYLNRIWWNRVFNFLEKNVKTTVPCSFSWPLLPPSAVFKNPLQIIDLSVSEHHTMSTEVREVLLEVYLNGAFYCRESYWASDDKDVQLEFEITNAIYDLLGCSASQEIDVQLEFETDDHVSVGHCSPGEMHMELETDENQNISVCEVKDLQLEMNRNVSVSELKKPALVSEDLRDPAGPSVEDSGVQENSPTESTAGWMFKKISAVFQQLTAIFQTNALNAVGEPEVDLLDPEESFGPDPSISKQEPEVNLVDTEQSCIPEPEMDLLDSEESCLPDPSIPKPEPEMNLVDIEQSCVPDPSAPGPEPEVDLVDPEESCAPGPSVPEPEPEVTSEHLSLENCIRLNVSKLEDRLRECTVSKTPVTEVWPRVFIGNEETAWDRDQLKEMGITHILNAAAPKKDLKFLLGMASEKDLLGTVNTGSRYYRGMNMTYCGLPSFRHWANISKYFLPAAKFIHKALRNPTSKVLIHCTQGLSHSATLFLAYLMICHDMMVEEAIDHVIKVRCIKPYFGHLKHLAFLNADLVLQRNLKLQGGKTDKKMNKWQVKTK</sequence>
<dbReference type="InterPro" id="IPR020422">
    <property type="entry name" value="TYR_PHOSPHATASE_DUAL_dom"/>
</dbReference>
<gene>
    <name evidence="7" type="primary">LOC113065317</name>
</gene>
<dbReference type="GO" id="GO:0005737">
    <property type="term" value="C:cytoplasm"/>
    <property type="evidence" value="ECO:0007669"/>
    <property type="project" value="TreeGrafter"/>
</dbReference>
<dbReference type="AlphaFoldDB" id="A0A6P6M6X6"/>
<dbReference type="InterPro" id="IPR000387">
    <property type="entry name" value="Tyr_Pase_dom"/>
</dbReference>
<keyword evidence="6" id="KW-1185">Reference proteome</keyword>
<comment type="similarity">
    <text evidence="1">Belongs to the protein-tyrosine phosphatase family. Non-receptor class dual specificity subfamily.</text>
</comment>
<evidence type="ECO:0000256" key="3">
    <source>
        <dbReference type="SAM" id="MobiDB-lite"/>
    </source>
</evidence>
<feature type="compositionally biased region" description="Acidic residues" evidence="3">
    <location>
        <begin position="651"/>
        <end position="660"/>
    </location>
</feature>
<evidence type="ECO:0000259" key="5">
    <source>
        <dbReference type="PROSITE" id="PS50056"/>
    </source>
</evidence>
<name>A0A6P6M6X6_CARAU</name>
<feature type="domain" description="Tyrosine specific protein phosphatases" evidence="5">
    <location>
        <begin position="790"/>
        <end position="848"/>
    </location>
</feature>
<feature type="region of interest" description="Disordered" evidence="3">
    <location>
        <begin position="1"/>
        <end position="71"/>
    </location>
</feature>
<accession>A0A6P6M6X6</accession>
<proteinExistence type="inferred from homology"/>
<dbReference type="CDD" id="cd14515">
    <property type="entry name" value="DUSP3-like"/>
    <property type="match status" value="1"/>
</dbReference>
<dbReference type="PROSITE" id="PS50056">
    <property type="entry name" value="TYR_PHOSPHATASE_2"/>
    <property type="match status" value="2"/>
</dbReference>
<dbReference type="SUPFAM" id="SSF52799">
    <property type="entry name" value="(Phosphotyrosine protein) phosphatases II"/>
    <property type="match status" value="2"/>
</dbReference>
<dbReference type="InterPro" id="IPR020405">
    <property type="entry name" value="Atypical_DUSP_subfamA"/>
</dbReference>
<feature type="domain" description="Tyrosine-protein phosphatase" evidence="4">
    <location>
        <begin position="705"/>
        <end position="869"/>
    </location>
</feature>
<dbReference type="KEGG" id="caua:113065317"/>
<evidence type="ECO:0000259" key="4">
    <source>
        <dbReference type="PROSITE" id="PS50054"/>
    </source>
</evidence>
<organism evidence="6 7">
    <name type="scientific">Carassius auratus</name>
    <name type="common">Goldfish</name>
    <dbReference type="NCBI Taxonomy" id="7957"/>
    <lineage>
        <taxon>Eukaryota</taxon>
        <taxon>Metazoa</taxon>
        <taxon>Chordata</taxon>
        <taxon>Craniata</taxon>
        <taxon>Vertebrata</taxon>
        <taxon>Euteleostomi</taxon>
        <taxon>Actinopterygii</taxon>
        <taxon>Neopterygii</taxon>
        <taxon>Teleostei</taxon>
        <taxon>Ostariophysi</taxon>
        <taxon>Cypriniformes</taxon>
        <taxon>Cyprinidae</taxon>
        <taxon>Cyprininae</taxon>
        <taxon>Carassius</taxon>
    </lineage>
</organism>
<dbReference type="GO" id="GO:0043409">
    <property type="term" value="P:negative regulation of MAPK cascade"/>
    <property type="evidence" value="ECO:0007669"/>
    <property type="project" value="TreeGrafter"/>
</dbReference>
<dbReference type="GO" id="GO:0008138">
    <property type="term" value="F:protein tyrosine/serine/threonine phosphatase activity"/>
    <property type="evidence" value="ECO:0007669"/>
    <property type="project" value="InterPro"/>
</dbReference>
<dbReference type="PANTHER" id="PTHR45682">
    <property type="entry name" value="AGAP008228-PA"/>
    <property type="match status" value="1"/>
</dbReference>
<protein>
    <submittedName>
        <fullName evidence="7">Uncharacterized protein LOC113065317</fullName>
    </submittedName>
</protein>
<dbReference type="Proteomes" id="UP000515129">
    <property type="component" value="Chromosome 48"/>
</dbReference>
<dbReference type="RefSeq" id="XP_026092333.1">
    <property type="nucleotide sequence ID" value="XM_026236548.1"/>
</dbReference>
<feature type="domain" description="Tyrosine specific protein phosphatases" evidence="5">
    <location>
        <begin position="181"/>
        <end position="239"/>
    </location>
</feature>
<dbReference type="GeneID" id="113065317"/>
<dbReference type="PANTHER" id="PTHR45682:SF3">
    <property type="entry name" value="DUAL SPECIFICITY PROTEIN PHOSPHATASE"/>
    <property type="match status" value="1"/>
</dbReference>
<dbReference type="InterPro" id="IPR029021">
    <property type="entry name" value="Prot-tyrosine_phosphatase-like"/>
</dbReference>
<feature type="active site" description="Phosphocysteine intermediate" evidence="2">
    <location>
        <position position="814"/>
    </location>
</feature>
<evidence type="ECO:0000256" key="1">
    <source>
        <dbReference type="ARBA" id="ARBA00008601"/>
    </source>
</evidence>
<evidence type="ECO:0000256" key="2">
    <source>
        <dbReference type="PIRSR" id="PIRSR620405-1"/>
    </source>
</evidence>
<dbReference type="InterPro" id="IPR000340">
    <property type="entry name" value="Dual-sp_phosphatase_cat-dom"/>
</dbReference>
<feature type="compositionally biased region" description="Acidic residues" evidence="3">
    <location>
        <begin position="43"/>
        <end position="54"/>
    </location>
</feature>
<evidence type="ECO:0000313" key="7">
    <source>
        <dbReference type="RefSeq" id="XP_026092333.1"/>
    </source>
</evidence>
<feature type="region of interest" description="Disordered" evidence="3">
    <location>
        <begin position="639"/>
        <end position="676"/>
    </location>
</feature>
<dbReference type="GO" id="GO:0033549">
    <property type="term" value="F:MAP kinase phosphatase activity"/>
    <property type="evidence" value="ECO:0007669"/>
    <property type="project" value="TreeGrafter"/>
</dbReference>
<reference evidence="7" key="1">
    <citation type="submission" date="2025-08" db="UniProtKB">
        <authorList>
            <consortium name="RefSeq"/>
        </authorList>
    </citation>
    <scope>IDENTIFICATION</scope>
    <source>
        <strain evidence="7">Wakin</strain>
        <tissue evidence="7">Muscle</tissue>
    </source>
</reference>
<evidence type="ECO:0000313" key="6">
    <source>
        <dbReference type="Proteomes" id="UP000515129"/>
    </source>
</evidence>
<dbReference type="SMART" id="SM00195">
    <property type="entry name" value="DSPc"/>
    <property type="match status" value="2"/>
</dbReference>
<dbReference type="OrthoDB" id="8776410at2759"/>
<dbReference type="Gene3D" id="3.90.190.10">
    <property type="entry name" value="Protein tyrosine phosphatase superfamily"/>
    <property type="match status" value="2"/>
</dbReference>
<feature type="region of interest" description="Disordered" evidence="3">
    <location>
        <begin position="574"/>
        <end position="594"/>
    </location>
</feature>
<feature type="compositionally biased region" description="Acidic residues" evidence="3">
    <location>
        <begin position="1"/>
        <end position="10"/>
    </location>
</feature>